<dbReference type="Gene3D" id="2.60.40.1390">
    <property type="entry name" value="NDT80 DNA-binding domain"/>
    <property type="match status" value="1"/>
</dbReference>
<evidence type="ECO:0000256" key="1">
    <source>
        <dbReference type="ARBA" id="ARBA00023125"/>
    </source>
</evidence>
<dbReference type="PROSITE" id="PS51517">
    <property type="entry name" value="NDT80"/>
    <property type="match status" value="1"/>
</dbReference>
<proteinExistence type="predicted"/>
<comment type="caution">
    <text evidence="5">The sequence shown here is derived from an EMBL/GenBank/DDBJ whole genome shotgun (WGS) entry which is preliminary data.</text>
</comment>
<feature type="region of interest" description="Disordered" evidence="3">
    <location>
        <begin position="468"/>
        <end position="555"/>
    </location>
</feature>
<feature type="compositionally biased region" description="Basic residues" evidence="3">
    <location>
        <begin position="397"/>
        <end position="409"/>
    </location>
</feature>
<gene>
    <name evidence="5" type="ORF">SPI_01933</name>
</gene>
<keyword evidence="6" id="KW-1185">Reference proteome</keyword>
<name>A0A167ZCV9_9HYPO</name>
<dbReference type="AlphaFoldDB" id="A0A167ZCV9"/>
<dbReference type="InterPro" id="IPR024061">
    <property type="entry name" value="NDT80_DNA-bd_dom"/>
</dbReference>
<feature type="domain" description="NDT80" evidence="4">
    <location>
        <begin position="91"/>
        <end position="376"/>
    </location>
</feature>
<dbReference type="Proteomes" id="UP000076874">
    <property type="component" value="Unassembled WGS sequence"/>
</dbReference>
<dbReference type="SUPFAM" id="SSF49417">
    <property type="entry name" value="p53-like transcription factors"/>
    <property type="match status" value="1"/>
</dbReference>
<feature type="compositionally biased region" description="Low complexity" evidence="3">
    <location>
        <begin position="239"/>
        <end position="252"/>
    </location>
</feature>
<evidence type="ECO:0000259" key="4">
    <source>
        <dbReference type="PROSITE" id="PS51517"/>
    </source>
</evidence>
<reference evidence="5 6" key="1">
    <citation type="journal article" date="2016" name="Genome Biol. Evol.">
        <title>Divergent and convergent evolution of fungal pathogenicity.</title>
        <authorList>
            <person name="Shang Y."/>
            <person name="Xiao G."/>
            <person name="Zheng P."/>
            <person name="Cen K."/>
            <person name="Zhan S."/>
            <person name="Wang C."/>
        </authorList>
    </citation>
    <scope>NUCLEOTIDE SEQUENCE [LARGE SCALE GENOMIC DNA]</scope>
    <source>
        <strain evidence="5 6">RCEF 264</strain>
    </source>
</reference>
<dbReference type="STRING" id="1081102.A0A167ZCV9"/>
<protein>
    <submittedName>
        <fullName evidence="5">Transcriptional regulator vib-1</fullName>
    </submittedName>
</protein>
<dbReference type="EMBL" id="AZHD01000002">
    <property type="protein sequence ID" value="OAA67357.1"/>
    <property type="molecule type" value="Genomic_DNA"/>
</dbReference>
<accession>A0A167ZCV9</accession>
<sequence>MAAYNPMSALPVGTGNNGDALGLGVTVSHQANAGGLSLGAFDQDLTFDDALLDNVNGLAPLPFTPSYDFETFSATFEDPFPYSAATTGRPYELAPHDPEGFHESASLQDEGLDNKLLGFAAPVAKAAIVDEAGRFTEPAMTAELCGMFFLAEDVYSAENTGRPLELTCYRRNLWWCSGQVTLPRQVTHAVTDHGRHVSILELAASITAVESIEGKATEIICIPWKSTTAANSGGGGTANGNSNSNGTSTSTNTGGGNAQHEEAKIAGAPPNVPIDLANGQELDNGSVSVPISWKRLQFKHATANNGRRKGQQQHYVVQINLLARIKPGSAGLGSGGLGGGMEGGGDEGDEWLKLAEMQSGPVIVRGRSPRNFVSRRDVPLTGSSGAADKKQSQHPHQQQHQHQQHHHQQHQQQQQQQQDRHSLPLNNGLDVSAHPPPQQHRSNSSGGEMAQNFQRYNLLSSMQQPSDWTQAYAQQSPHPTKKIALSPSLTRPPVPAWSNDTPSRIVSKPLHQPPQPQSQRSNSTAVPLNLSLSEDERSPNRAGTDPPSTSPPYAHAKPVSAIALPTISSTVARTTAKNEKTAASAVAQDDNTFDNGELLYEYFPLSLDDWMPPVDAIYRPHVVHHTVIPPEVKAQQVRSKTKRYFAAE</sequence>
<dbReference type="PANTHER" id="PTHR35144:SF1">
    <property type="entry name" value="PROTEIN PACG"/>
    <property type="match status" value="1"/>
</dbReference>
<dbReference type="GO" id="GO:0045944">
    <property type="term" value="P:positive regulation of transcription by RNA polymerase II"/>
    <property type="evidence" value="ECO:0007669"/>
    <property type="project" value="TreeGrafter"/>
</dbReference>
<feature type="region of interest" description="Disordered" evidence="3">
    <location>
        <begin position="231"/>
        <end position="259"/>
    </location>
</feature>
<feature type="DNA-binding region" description="NDT80" evidence="2">
    <location>
        <begin position="91"/>
        <end position="376"/>
    </location>
</feature>
<evidence type="ECO:0000256" key="3">
    <source>
        <dbReference type="SAM" id="MobiDB-lite"/>
    </source>
</evidence>
<feature type="compositionally biased region" description="Polar residues" evidence="3">
    <location>
        <begin position="468"/>
        <end position="478"/>
    </location>
</feature>
<dbReference type="Pfam" id="PF05224">
    <property type="entry name" value="NDT80_PhoG"/>
    <property type="match status" value="1"/>
</dbReference>
<organism evidence="5 6">
    <name type="scientific">Niveomyces insectorum RCEF 264</name>
    <dbReference type="NCBI Taxonomy" id="1081102"/>
    <lineage>
        <taxon>Eukaryota</taxon>
        <taxon>Fungi</taxon>
        <taxon>Dikarya</taxon>
        <taxon>Ascomycota</taxon>
        <taxon>Pezizomycotina</taxon>
        <taxon>Sordariomycetes</taxon>
        <taxon>Hypocreomycetidae</taxon>
        <taxon>Hypocreales</taxon>
        <taxon>Cordycipitaceae</taxon>
        <taxon>Niveomyces</taxon>
    </lineage>
</organism>
<dbReference type="InterPro" id="IPR008967">
    <property type="entry name" value="p53-like_TF_DNA-bd_sf"/>
</dbReference>
<dbReference type="GO" id="GO:0003677">
    <property type="term" value="F:DNA binding"/>
    <property type="evidence" value="ECO:0007669"/>
    <property type="project" value="UniProtKB-KW"/>
</dbReference>
<dbReference type="GO" id="GO:0000228">
    <property type="term" value="C:nuclear chromosome"/>
    <property type="evidence" value="ECO:0007669"/>
    <property type="project" value="TreeGrafter"/>
</dbReference>
<feature type="compositionally biased region" description="Polar residues" evidence="3">
    <location>
        <begin position="439"/>
        <end position="448"/>
    </location>
</feature>
<dbReference type="GO" id="GO:0051321">
    <property type="term" value="P:meiotic cell cycle"/>
    <property type="evidence" value="ECO:0007669"/>
    <property type="project" value="TreeGrafter"/>
</dbReference>
<dbReference type="InterPro" id="IPR052605">
    <property type="entry name" value="Fungal_trans_regulator"/>
</dbReference>
<dbReference type="PANTHER" id="PTHR35144">
    <property type="entry name" value="MEIOSIS-SPECIFIC TRANSCRIPTION FACTOR NDT80"/>
    <property type="match status" value="1"/>
</dbReference>
<evidence type="ECO:0000256" key="2">
    <source>
        <dbReference type="PROSITE-ProRule" id="PRU00850"/>
    </source>
</evidence>
<dbReference type="OrthoDB" id="4117572at2759"/>
<evidence type="ECO:0000313" key="6">
    <source>
        <dbReference type="Proteomes" id="UP000076874"/>
    </source>
</evidence>
<dbReference type="GO" id="GO:0003700">
    <property type="term" value="F:DNA-binding transcription factor activity"/>
    <property type="evidence" value="ECO:0007669"/>
    <property type="project" value="UniProtKB-UniRule"/>
</dbReference>
<keyword evidence="1 2" id="KW-0238">DNA-binding</keyword>
<feature type="region of interest" description="Disordered" evidence="3">
    <location>
        <begin position="362"/>
        <end position="448"/>
    </location>
</feature>
<dbReference type="InterPro" id="IPR037141">
    <property type="entry name" value="NDT80_DNA-bd_dom_sf"/>
</dbReference>
<evidence type="ECO:0000313" key="5">
    <source>
        <dbReference type="EMBL" id="OAA67357.1"/>
    </source>
</evidence>